<dbReference type="AlphaFoldDB" id="A0A165PLH0"/>
<dbReference type="Proteomes" id="UP000076727">
    <property type="component" value="Unassembled WGS sequence"/>
</dbReference>
<evidence type="ECO:0008006" key="4">
    <source>
        <dbReference type="Google" id="ProtNLM"/>
    </source>
</evidence>
<reference evidence="2 3" key="1">
    <citation type="journal article" date="2016" name="Mol. Biol. Evol.">
        <title>Comparative Genomics of Early-Diverging Mushroom-Forming Fungi Provides Insights into the Origins of Lignocellulose Decay Capabilities.</title>
        <authorList>
            <person name="Nagy L.G."/>
            <person name="Riley R."/>
            <person name="Tritt A."/>
            <person name="Adam C."/>
            <person name="Daum C."/>
            <person name="Floudas D."/>
            <person name="Sun H."/>
            <person name="Yadav J.S."/>
            <person name="Pangilinan J."/>
            <person name="Larsson K.H."/>
            <person name="Matsuura K."/>
            <person name="Barry K."/>
            <person name="Labutti K."/>
            <person name="Kuo R."/>
            <person name="Ohm R.A."/>
            <person name="Bhattacharya S.S."/>
            <person name="Shirouzu T."/>
            <person name="Yoshinaga Y."/>
            <person name="Martin F.M."/>
            <person name="Grigoriev I.V."/>
            <person name="Hibbett D.S."/>
        </authorList>
    </citation>
    <scope>NUCLEOTIDE SEQUENCE [LARGE SCALE GENOMIC DNA]</scope>
    <source>
        <strain evidence="2 3">L-15889</strain>
    </source>
</reference>
<name>A0A165PLH0_9APHY</name>
<sequence length="195" mass="21933">MAPPHRLSGPSLMPYFDHGRSTAEPTVAATPIPSVAEDHAVHANEWYLCLEVREDGTVCNTSLCNRKGLEKHVKTVHHKGFQARCARCGEVFSRPDAVKRHNARVNCFDLQENLEGKRRRVPSRPRHRDRLVLGSMPSILPHLPTPSRRLRPLFIQSTSLRYGYPRSRRVLSQGGGTCAAKREGNQKQRSVLVST</sequence>
<dbReference type="OrthoDB" id="2687452at2759"/>
<evidence type="ECO:0000313" key="2">
    <source>
        <dbReference type="EMBL" id="KZT68351.1"/>
    </source>
</evidence>
<protein>
    <recommendedName>
        <fullName evidence="4">C2H2-type domain-containing protein</fullName>
    </recommendedName>
</protein>
<feature type="region of interest" description="Disordered" evidence="1">
    <location>
        <begin position="173"/>
        <end position="195"/>
    </location>
</feature>
<evidence type="ECO:0000313" key="3">
    <source>
        <dbReference type="Proteomes" id="UP000076727"/>
    </source>
</evidence>
<proteinExistence type="predicted"/>
<keyword evidence="3" id="KW-1185">Reference proteome</keyword>
<gene>
    <name evidence="2" type="ORF">DAEQUDRAFT_331757</name>
</gene>
<dbReference type="Gene3D" id="3.30.160.60">
    <property type="entry name" value="Classic Zinc Finger"/>
    <property type="match status" value="1"/>
</dbReference>
<accession>A0A165PLH0</accession>
<organism evidence="2 3">
    <name type="scientific">Daedalea quercina L-15889</name>
    <dbReference type="NCBI Taxonomy" id="1314783"/>
    <lineage>
        <taxon>Eukaryota</taxon>
        <taxon>Fungi</taxon>
        <taxon>Dikarya</taxon>
        <taxon>Basidiomycota</taxon>
        <taxon>Agaricomycotina</taxon>
        <taxon>Agaricomycetes</taxon>
        <taxon>Polyporales</taxon>
        <taxon>Fomitopsis</taxon>
    </lineage>
</organism>
<dbReference type="EMBL" id="KV429067">
    <property type="protein sequence ID" value="KZT68351.1"/>
    <property type="molecule type" value="Genomic_DNA"/>
</dbReference>
<evidence type="ECO:0000256" key="1">
    <source>
        <dbReference type="SAM" id="MobiDB-lite"/>
    </source>
</evidence>